<dbReference type="SUPFAM" id="SSF57667">
    <property type="entry name" value="beta-beta-alpha zinc fingers"/>
    <property type="match status" value="3"/>
</dbReference>
<dbReference type="InterPro" id="IPR050888">
    <property type="entry name" value="ZnF_C2H2-type_TF"/>
</dbReference>
<dbReference type="InterPro" id="IPR013087">
    <property type="entry name" value="Znf_C2H2_type"/>
</dbReference>
<accession>A0ABQ9IDV8</accession>
<dbReference type="InterPro" id="IPR036236">
    <property type="entry name" value="Znf_C2H2_sf"/>
</dbReference>
<evidence type="ECO:0000256" key="6">
    <source>
        <dbReference type="ARBA" id="ARBA00023242"/>
    </source>
</evidence>
<sequence length="780" mass="87034">MHVNCILCVQNCATHWTFPEVPHSMQDKVSSRAARDLEAYQAALKDGSSMPKDLLGLLDACQPGESLLAGPSNTLENLGDMLLPGDGTKSRTFPPSEGPGVFPCMDCGKAYRWKRTLRHHMRYECGQEPRFQCPYCSLRSKRKGNIITHVRSVHDKIGFCHLASSGDVHSVPRCRRKLVTVQKHVVCCSRYGGQLAARGRRVAGGEWGHTVPQLPQGVLASGIIVSPPQVRVRQGQPVPLQSLSIQLQAQEQPHTALRHPARAVMASDNLCHVSSPVLPSTGDHNGVVVKLLTSHQSVLGSIPSKVALDFHMWGNCTGRCHWLAGFLDNLPFPPPTHSGVAPYSPCLTLKSSQDLDVKSHPDLFTSLHFYFCDWLLHTTSSELSDWRAQSFNLIPPNRTYADLTVPLGRQPTAAVLLHQPCMAMHSAYGSLHLFMQKRVFEMGHVAAWSISNISHLPHEEFRTSVMGDVTTFHPGLEEEFLQVTDMPGYDFGESVVHPSSTSTRLWDNVKLCHPSSCGGVQGEHCLCSTSEGPGVFPCEGCGKQYRWKRTLLRHKMYECHKEYSFQCPYCPLRSKRKWNVNKHVRAVHPGNTTLELENVLSPFVAELMTHHVYKRVISYCKTCLWSKKRQHTKQENVMRGHVVALSITNISHLAHGEVRSAATGDAVLFQPAHERAEPLHGGSDMHRSSNSSRPRNIRNIHLSSLGKLHHKHSKSLSFEGPGDVFPCASCGKQYHWKSTLLRHMRYECGKTAAFQCPYCPQRSKWKGNINAHIKAVHPDK</sequence>
<dbReference type="Gene3D" id="3.30.160.60">
    <property type="entry name" value="Classic Zinc Finger"/>
    <property type="match status" value="3"/>
</dbReference>
<feature type="domain" description="C2H2-type" evidence="9">
    <location>
        <begin position="102"/>
        <end position="129"/>
    </location>
</feature>
<comment type="subcellular location">
    <subcellularLocation>
        <location evidence="1">Nucleus</location>
    </subcellularLocation>
</comment>
<keyword evidence="4 7" id="KW-0863">Zinc-finger</keyword>
<organism evidence="10 11">
    <name type="scientific">Dryococelus australis</name>
    <dbReference type="NCBI Taxonomy" id="614101"/>
    <lineage>
        <taxon>Eukaryota</taxon>
        <taxon>Metazoa</taxon>
        <taxon>Ecdysozoa</taxon>
        <taxon>Arthropoda</taxon>
        <taxon>Hexapoda</taxon>
        <taxon>Insecta</taxon>
        <taxon>Pterygota</taxon>
        <taxon>Neoptera</taxon>
        <taxon>Polyneoptera</taxon>
        <taxon>Phasmatodea</taxon>
        <taxon>Verophasmatodea</taxon>
        <taxon>Anareolatae</taxon>
        <taxon>Phasmatidae</taxon>
        <taxon>Eurycanthinae</taxon>
        <taxon>Dryococelus</taxon>
    </lineage>
</organism>
<evidence type="ECO:0000259" key="9">
    <source>
        <dbReference type="PROSITE" id="PS50157"/>
    </source>
</evidence>
<keyword evidence="3" id="KW-0677">Repeat</keyword>
<evidence type="ECO:0000313" key="10">
    <source>
        <dbReference type="EMBL" id="KAJ8894858.1"/>
    </source>
</evidence>
<keyword evidence="6" id="KW-0539">Nucleus</keyword>
<comment type="caution">
    <text evidence="10">The sequence shown here is derived from an EMBL/GenBank/DDBJ whole genome shotgun (WGS) entry which is preliminary data.</text>
</comment>
<name>A0ABQ9IDV8_9NEOP</name>
<dbReference type="PROSITE" id="PS00028">
    <property type="entry name" value="ZINC_FINGER_C2H2_1"/>
    <property type="match status" value="1"/>
</dbReference>
<feature type="non-terminal residue" evidence="10">
    <location>
        <position position="780"/>
    </location>
</feature>
<dbReference type="Proteomes" id="UP001159363">
    <property type="component" value="Chromosome 1"/>
</dbReference>
<feature type="domain" description="C2H2-type" evidence="9">
    <location>
        <begin position="565"/>
        <end position="593"/>
    </location>
</feature>
<dbReference type="PROSITE" id="PS50157">
    <property type="entry name" value="ZINC_FINGER_C2H2_2"/>
    <property type="match status" value="4"/>
</dbReference>
<evidence type="ECO:0000313" key="11">
    <source>
        <dbReference type="Proteomes" id="UP001159363"/>
    </source>
</evidence>
<feature type="domain" description="C2H2-type" evidence="9">
    <location>
        <begin position="725"/>
        <end position="752"/>
    </location>
</feature>
<protein>
    <recommendedName>
        <fullName evidence="9">C2H2-type domain-containing protein</fullName>
    </recommendedName>
</protein>
<evidence type="ECO:0000256" key="8">
    <source>
        <dbReference type="SAM" id="MobiDB-lite"/>
    </source>
</evidence>
<keyword evidence="5" id="KW-0862">Zinc</keyword>
<evidence type="ECO:0000256" key="1">
    <source>
        <dbReference type="ARBA" id="ARBA00004123"/>
    </source>
</evidence>
<evidence type="ECO:0000256" key="7">
    <source>
        <dbReference type="PROSITE-ProRule" id="PRU00042"/>
    </source>
</evidence>
<dbReference type="EMBL" id="JARBHB010000001">
    <property type="protein sequence ID" value="KAJ8894858.1"/>
    <property type="molecule type" value="Genomic_DNA"/>
</dbReference>
<evidence type="ECO:0000256" key="3">
    <source>
        <dbReference type="ARBA" id="ARBA00022737"/>
    </source>
</evidence>
<gene>
    <name evidence="10" type="ORF">PR048_000165</name>
</gene>
<evidence type="ECO:0000256" key="2">
    <source>
        <dbReference type="ARBA" id="ARBA00022723"/>
    </source>
</evidence>
<dbReference type="PANTHER" id="PTHR24406">
    <property type="entry name" value="TRANSCRIPTIONAL REPRESSOR CTCFL-RELATED"/>
    <property type="match status" value="1"/>
</dbReference>
<feature type="domain" description="C2H2-type" evidence="9">
    <location>
        <begin position="536"/>
        <end position="560"/>
    </location>
</feature>
<feature type="region of interest" description="Disordered" evidence="8">
    <location>
        <begin position="675"/>
        <end position="695"/>
    </location>
</feature>
<evidence type="ECO:0000256" key="5">
    <source>
        <dbReference type="ARBA" id="ARBA00022833"/>
    </source>
</evidence>
<evidence type="ECO:0000256" key="4">
    <source>
        <dbReference type="ARBA" id="ARBA00022771"/>
    </source>
</evidence>
<keyword evidence="2" id="KW-0479">Metal-binding</keyword>
<dbReference type="SMART" id="SM00355">
    <property type="entry name" value="ZnF_C2H2"/>
    <property type="match status" value="6"/>
</dbReference>
<proteinExistence type="predicted"/>
<feature type="compositionally biased region" description="Basic and acidic residues" evidence="8">
    <location>
        <begin position="675"/>
        <end position="687"/>
    </location>
</feature>
<keyword evidence="11" id="KW-1185">Reference proteome</keyword>
<reference evidence="10 11" key="1">
    <citation type="submission" date="2023-02" db="EMBL/GenBank/DDBJ databases">
        <title>LHISI_Scaffold_Assembly.</title>
        <authorList>
            <person name="Stuart O.P."/>
            <person name="Cleave R."/>
            <person name="Magrath M.J.L."/>
            <person name="Mikheyev A.S."/>
        </authorList>
    </citation>
    <scope>NUCLEOTIDE SEQUENCE [LARGE SCALE GENOMIC DNA]</scope>
    <source>
        <strain evidence="10">Daus_M_001</strain>
        <tissue evidence="10">Leg muscle</tissue>
    </source>
</reference>